<keyword evidence="3" id="KW-0677">Repeat</keyword>
<feature type="coiled-coil region" evidence="6">
    <location>
        <begin position="28"/>
        <end position="62"/>
    </location>
</feature>
<keyword evidence="5" id="KW-0067">ATP-binding</keyword>
<keyword evidence="2" id="KW-0433">Leucine-rich repeat</keyword>
<dbReference type="InterPro" id="IPR001611">
    <property type="entry name" value="Leu-rich_rpt"/>
</dbReference>
<dbReference type="Gene3D" id="3.40.50.300">
    <property type="entry name" value="P-loop containing nucleotide triphosphate hydrolases"/>
    <property type="match status" value="1"/>
</dbReference>
<dbReference type="InterPro" id="IPR032675">
    <property type="entry name" value="LRR_dom_sf"/>
</dbReference>
<evidence type="ECO:0000256" key="2">
    <source>
        <dbReference type="ARBA" id="ARBA00022614"/>
    </source>
</evidence>
<dbReference type="Pfam" id="PF13855">
    <property type="entry name" value="LRR_8"/>
    <property type="match status" value="1"/>
</dbReference>
<organism evidence="10 11">
    <name type="scientific">Papaver nudicaule</name>
    <name type="common">Iceland poppy</name>
    <dbReference type="NCBI Taxonomy" id="74823"/>
    <lineage>
        <taxon>Eukaryota</taxon>
        <taxon>Viridiplantae</taxon>
        <taxon>Streptophyta</taxon>
        <taxon>Embryophyta</taxon>
        <taxon>Tracheophyta</taxon>
        <taxon>Spermatophyta</taxon>
        <taxon>Magnoliopsida</taxon>
        <taxon>Ranunculales</taxon>
        <taxon>Papaveraceae</taxon>
        <taxon>Papaveroideae</taxon>
        <taxon>Papaver</taxon>
    </lineage>
</organism>
<dbReference type="Pfam" id="PF23247">
    <property type="entry name" value="LRR_RPS2"/>
    <property type="match status" value="2"/>
</dbReference>
<evidence type="ECO:0000313" key="11">
    <source>
        <dbReference type="Proteomes" id="UP001177140"/>
    </source>
</evidence>
<dbReference type="SUPFAM" id="SSF52058">
    <property type="entry name" value="L domain-like"/>
    <property type="match status" value="1"/>
</dbReference>
<evidence type="ECO:0000256" key="3">
    <source>
        <dbReference type="ARBA" id="ARBA00022737"/>
    </source>
</evidence>
<feature type="domain" description="Disease resistance protein At4g27190-like leucine-rich repeats" evidence="9">
    <location>
        <begin position="1047"/>
        <end position="1169"/>
    </location>
</feature>
<keyword evidence="4" id="KW-0611">Plant defense</keyword>
<dbReference type="PANTHER" id="PTHR33463">
    <property type="entry name" value="NB-ARC DOMAIN-CONTAINING PROTEIN-RELATED"/>
    <property type="match status" value="1"/>
</dbReference>
<evidence type="ECO:0000256" key="1">
    <source>
        <dbReference type="ARBA" id="ARBA00008894"/>
    </source>
</evidence>
<dbReference type="GO" id="GO:0005524">
    <property type="term" value="F:ATP binding"/>
    <property type="evidence" value="ECO:0007669"/>
    <property type="project" value="UniProtKB-KW"/>
</dbReference>
<evidence type="ECO:0000259" key="9">
    <source>
        <dbReference type="Pfam" id="PF23247"/>
    </source>
</evidence>
<feature type="domain" description="NB-ARC" evidence="8">
    <location>
        <begin position="205"/>
        <end position="378"/>
    </location>
</feature>
<evidence type="ECO:0000313" key="10">
    <source>
        <dbReference type="EMBL" id="MCL7040202.1"/>
    </source>
</evidence>
<evidence type="ECO:0008006" key="12">
    <source>
        <dbReference type="Google" id="ProtNLM"/>
    </source>
</evidence>
<name>A0AA41VF96_PAPNU</name>
<dbReference type="AlphaFoldDB" id="A0AA41VF96"/>
<dbReference type="InterPro" id="IPR036388">
    <property type="entry name" value="WH-like_DNA-bd_sf"/>
</dbReference>
<dbReference type="InterPro" id="IPR002182">
    <property type="entry name" value="NB-ARC"/>
</dbReference>
<proteinExistence type="inferred from homology"/>
<evidence type="ECO:0000256" key="4">
    <source>
        <dbReference type="ARBA" id="ARBA00022821"/>
    </source>
</evidence>
<dbReference type="Pfam" id="PF00931">
    <property type="entry name" value="NB-ARC"/>
    <property type="match status" value="1"/>
</dbReference>
<dbReference type="Gene3D" id="1.10.8.430">
    <property type="entry name" value="Helical domain of apoptotic protease-activating factors"/>
    <property type="match status" value="1"/>
</dbReference>
<dbReference type="Proteomes" id="UP001177140">
    <property type="component" value="Unassembled WGS sequence"/>
</dbReference>
<dbReference type="GO" id="GO:0006952">
    <property type="term" value="P:defense response"/>
    <property type="evidence" value="ECO:0007669"/>
    <property type="project" value="UniProtKB-KW"/>
</dbReference>
<dbReference type="Gene3D" id="1.10.10.10">
    <property type="entry name" value="Winged helix-like DNA-binding domain superfamily/Winged helix DNA-binding domain"/>
    <property type="match status" value="1"/>
</dbReference>
<dbReference type="EMBL" id="JAJJMA010209738">
    <property type="protein sequence ID" value="MCL7040202.1"/>
    <property type="molecule type" value="Genomic_DNA"/>
</dbReference>
<comment type="similarity">
    <text evidence="1">Belongs to the disease resistance NB-LRR family.</text>
</comment>
<dbReference type="Gene3D" id="3.80.10.10">
    <property type="entry name" value="Ribonuclease Inhibitor"/>
    <property type="match status" value="3"/>
</dbReference>
<evidence type="ECO:0000259" key="8">
    <source>
        <dbReference type="Pfam" id="PF00931"/>
    </source>
</evidence>
<dbReference type="PRINTS" id="PR00364">
    <property type="entry name" value="DISEASERSIST"/>
</dbReference>
<keyword evidence="6" id="KW-0175">Coiled coil</keyword>
<dbReference type="InterPro" id="IPR050905">
    <property type="entry name" value="Plant_NBS-LRR"/>
</dbReference>
<keyword evidence="5" id="KW-0547">Nucleotide-binding</keyword>
<comment type="caution">
    <text evidence="10">The sequence shown here is derived from an EMBL/GenBank/DDBJ whole genome shotgun (WGS) entry which is preliminary data.</text>
</comment>
<dbReference type="InterPro" id="IPR042197">
    <property type="entry name" value="Apaf_helical"/>
</dbReference>
<dbReference type="InterPro" id="IPR003591">
    <property type="entry name" value="Leu-rich_rpt_typical-subtyp"/>
</dbReference>
<dbReference type="GO" id="GO:0043531">
    <property type="term" value="F:ADP binding"/>
    <property type="evidence" value="ECO:0007669"/>
    <property type="project" value="InterPro"/>
</dbReference>
<dbReference type="InterPro" id="IPR027417">
    <property type="entry name" value="P-loop_NTPase"/>
</dbReference>
<dbReference type="PANTHER" id="PTHR33463:SF218">
    <property type="entry name" value="DISEASE RESISTANCE PROTEIN RPS2-LIKE"/>
    <property type="match status" value="1"/>
</dbReference>
<evidence type="ECO:0000256" key="5">
    <source>
        <dbReference type="ARBA" id="ARBA00022840"/>
    </source>
</evidence>
<accession>A0AA41VF96</accession>
<dbReference type="SMART" id="SM00369">
    <property type="entry name" value="LRR_TYP"/>
    <property type="match status" value="4"/>
</dbReference>
<dbReference type="InterPro" id="IPR057135">
    <property type="entry name" value="At4g27190-like_LRR"/>
</dbReference>
<protein>
    <recommendedName>
        <fullName evidence="12">NB-ARC domain-containing protein</fullName>
    </recommendedName>
</protein>
<keyword evidence="11" id="KW-1185">Reference proteome</keyword>
<sequence>MEFLSLLAPVVQIFKCASPSLETRYDIFTHSKENIEKLRSKVDDLKNLRKDILSKVDVAEKNLEAISQVVKAWLEKVDSEINKDIVVLRDSETIEMINIKGWRGWRFSRRRYSVGKKAQKKLIIIFDLLTEGYKITDVSIPSQLFRNDHVSSPLPPLPPPDDEVNSLVNGPNTTRPLPPRPPLASKKTTRACGNSKETESRNHITESVMNALKEVGIYRIGVYGIGGVGKTMLMKQVCERVKEQKIFDVVIVVTVSKVTDLSASVMDLKRIQGEIAMNLGFNRLEELDEIPKRAEMLCKRLKNEERVLVILDDVWTTEILELSDVGIPCGENYPHKGYCKVAFTTRSLEVCNLLNSDRNIEVGMLSKQESWNLFKENIGELAVTLAPATVAKLVKECGGLPLVLVTVGRALRNKDAHVLDAAAFKLETSSYFGAKRDGKITSKVYSSIKLSYDQLEDETLKTYFLICSCFPEDYRISTNELMMHVMGDDVILEDVKTLKQARIRLHAVLDKLMTSCLLLGEKQVDGEISYVYMHDIIRDVALLISSEEGHGFFIKSGAGLECWPNMSLRSIAVKCLRLSLMRNDISVLPDETPQFPHLLSLSLKENIILKRIPDNFFQEMKALTTLDLSRTGIQSLPSSLSCLVSLYTLCLDNCIFDCSVDISVIGELKELRLLSLENCNLLRLPEEIGGLINLKLLNLSKNNSLTGMPPNVLSKLVRLEELYMRSSFDAWEFEGLRNYYGNNANLEEVASLPCLTTLHLKVFRNFAEKNPASKETIEFEVSFGRESEHNDPISFDPKRNQFSSHLTVSSAVPSSIKVFLQKVDSLELIKCYGFVSVENLVGSSKNTRLDSLKSLWVKECSDMEYLMGSPRKVSGMILIVHGRILFRCLHNLKLLQVKLCKEIRTIFDCQLVKSVINLEELHLESCYNLKEVINGDLSKGQLPSIEEFEETYLSIRNKTPLLRNAGLPDLRKISLRYLANLETIWRGSVPLDSLANLKVVTILKCDRLKHMFSRELAGNLQKLEELFISDCGDMVKLLDYDFPTTSSPIFPSLKRVFIKECNSLQYLFSSTKELRGGGLSRLEELDIWDCKNLENIIGAGVAKDDDQVVHVLRFPELSTLRLTTLPKLSNFHQGLSELDFPSLQNITIVRCLKLKKLPLTHSSARHLRKIVGDSMKWFEEFTWEELKRSPISTNNNRRCDIWTKALGSIESL</sequence>
<evidence type="ECO:0000256" key="7">
    <source>
        <dbReference type="SAM" id="MobiDB-lite"/>
    </source>
</evidence>
<gene>
    <name evidence="10" type="ORF">MKW94_017409</name>
</gene>
<evidence type="ECO:0000256" key="6">
    <source>
        <dbReference type="SAM" id="Coils"/>
    </source>
</evidence>
<dbReference type="SUPFAM" id="SSF52540">
    <property type="entry name" value="P-loop containing nucleoside triphosphate hydrolases"/>
    <property type="match status" value="1"/>
</dbReference>
<reference evidence="10" key="1">
    <citation type="submission" date="2022-03" db="EMBL/GenBank/DDBJ databases">
        <title>A functionally conserved STORR gene fusion in Papaver species that diverged 16.8 million years ago.</title>
        <authorList>
            <person name="Catania T."/>
        </authorList>
    </citation>
    <scope>NUCLEOTIDE SEQUENCE</scope>
    <source>
        <strain evidence="10">S-191538</strain>
    </source>
</reference>
<feature type="domain" description="Disease resistance protein At4g27190-like leucine-rich repeats" evidence="9">
    <location>
        <begin position="879"/>
        <end position="1032"/>
    </location>
</feature>
<feature type="region of interest" description="Disordered" evidence="7">
    <location>
        <begin position="151"/>
        <end position="202"/>
    </location>
</feature>